<dbReference type="EMBL" id="CYUD01000003">
    <property type="protein sequence ID" value="CUJ93254.1"/>
    <property type="molecule type" value="Genomic_DNA"/>
</dbReference>
<dbReference type="Proteomes" id="UP000051260">
    <property type="component" value="Unassembled WGS sequence"/>
</dbReference>
<dbReference type="OrthoDB" id="7868851at2"/>
<evidence type="ECO:0000313" key="2">
    <source>
        <dbReference type="Proteomes" id="UP000051260"/>
    </source>
</evidence>
<reference evidence="2" key="1">
    <citation type="submission" date="2015-09" db="EMBL/GenBank/DDBJ databases">
        <authorList>
            <person name="Rodrigo-Torres L."/>
            <person name="Arahal D.R."/>
        </authorList>
    </citation>
    <scope>NUCLEOTIDE SEQUENCE [LARGE SCALE GENOMIC DNA]</scope>
    <source>
        <strain evidence="2">CECT 5091</strain>
    </source>
</reference>
<gene>
    <name evidence="1" type="ORF">RUE5091_01314</name>
</gene>
<protein>
    <submittedName>
        <fullName evidence="1">Uncharacterized protein</fullName>
    </submittedName>
</protein>
<proteinExistence type="predicted"/>
<name>A0A0N7M908_9RHOB</name>
<accession>A0A0N7M908</accession>
<sequence length="102" mass="10977">MADSKLIGIVTALLFLASTQHARAEISLEHLLTIDQLLSTNDTQALQSYLERNPELLTGDDELSAELRNFYNAATTGNLNFGYTAGPVGAAGTEATENELLH</sequence>
<dbReference type="RefSeq" id="WP_058281043.1">
    <property type="nucleotide sequence ID" value="NZ_CYUD01000003.1"/>
</dbReference>
<evidence type="ECO:0000313" key="1">
    <source>
        <dbReference type="EMBL" id="CUJ93254.1"/>
    </source>
</evidence>
<organism evidence="1 2">
    <name type="scientific">Ruegeria denitrificans</name>
    <dbReference type="NCBI Taxonomy" id="1715692"/>
    <lineage>
        <taxon>Bacteria</taxon>
        <taxon>Pseudomonadati</taxon>
        <taxon>Pseudomonadota</taxon>
        <taxon>Alphaproteobacteria</taxon>
        <taxon>Rhodobacterales</taxon>
        <taxon>Roseobacteraceae</taxon>
        <taxon>Ruegeria</taxon>
    </lineage>
</organism>
<dbReference type="AlphaFoldDB" id="A0A0N7M908"/>
<dbReference type="STRING" id="1715692.RUE5091_01314"/>
<keyword evidence="2" id="KW-1185">Reference proteome</keyword>